<protein>
    <submittedName>
        <fullName evidence="1">Uncharacterized protein</fullName>
    </submittedName>
</protein>
<dbReference type="EMBL" id="HBNR01080659">
    <property type="protein sequence ID" value="CAE4657654.1"/>
    <property type="molecule type" value="Transcribed_RNA"/>
</dbReference>
<name>A0A7S4SWL3_9DINO</name>
<dbReference type="AlphaFoldDB" id="A0A7S4SWL3"/>
<sequence length="296" mass="32658">MRPSTSVWERFFCTAQCPHCTIADLDAQLEMSESNCDDETMPGVETENLPPMNYFAIEGNLGKIASAQTLPWASLNGEVAQEPMPPPRGREAEFGLGGKGVSTFSEPRKPVASVNPLSRFGFLTATFSADTYLPDTRDCVDVELARTLLRLDRSAASSLTLRRLAPGRYEIDGTLVSVRWSLASPPALFAREDRVVDLAAGRAGSETVGPDDVPLLEYLQQTASIAERISQRDSRTLTFPDAFAHDRFQSMEIACKQARLREREAEASRHRSFVMPLQPPVFSPLMPRAATLPLRL</sequence>
<reference evidence="1" key="1">
    <citation type="submission" date="2021-01" db="EMBL/GenBank/DDBJ databases">
        <authorList>
            <person name="Corre E."/>
            <person name="Pelletier E."/>
            <person name="Niang G."/>
            <person name="Scheremetjew M."/>
            <person name="Finn R."/>
            <person name="Kale V."/>
            <person name="Holt S."/>
            <person name="Cochrane G."/>
            <person name="Meng A."/>
            <person name="Brown T."/>
            <person name="Cohen L."/>
        </authorList>
    </citation>
    <scope>NUCLEOTIDE SEQUENCE</scope>
    <source>
        <strain evidence="1">CCMP3105</strain>
    </source>
</reference>
<evidence type="ECO:0000313" key="1">
    <source>
        <dbReference type="EMBL" id="CAE4657654.1"/>
    </source>
</evidence>
<gene>
    <name evidence="1" type="ORF">AMON00008_LOCUS57635</name>
</gene>
<organism evidence="1">
    <name type="scientific">Alexandrium monilatum</name>
    <dbReference type="NCBI Taxonomy" id="311494"/>
    <lineage>
        <taxon>Eukaryota</taxon>
        <taxon>Sar</taxon>
        <taxon>Alveolata</taxon>
        <taxon>Dinophyceae</taxon>
        <taxon>Gonyaulacales</taxon>
        <taxon>Pyrocystaceae</taxon>
        <taxon>Alexandrium</taxon>
    </lineage>
</organism>
<accession>A0A7S4SWL3</accession>
<proteinExistence type="predicted"/>